<gene>
    <name evidence="1" type="ORF">ACFQGP_07465</name>
</gene>
<dbReference type="SUPFAM" id="SSF53448">
    <property type="entry name" value="Nucleotide-diphospho-sugar transferases"/>
    <property type="match status" value="1"/>
</dbReference>
<evidence type="ECO:0000313" key="1">
    <source>
        <dbReference type="EMBL" id="MFC6170411.1"/>
    </source>
</evidence>
<proteinExistence type="predicted"/>
<dbReference type="EMBL" id="JBHSSL010000041">
    <property type="protein sequence ID" value="MFC6170411.1"/>
    <property type="molecule type" value="Genomic_DNA"/>
</dbReference>
<comment type="caution">
    <text evidence="1">The sequence shown here is derived from an EMBL/GenBank/DDBJ whole genome shotgun (WGS) entry which is preliminary data.</text>
</comment>
<dbReference type="Proteomes" id="UP001596289">
    <property type="component" value="Unassembled WGS sequence"/>
</dbReference>
<organism evidence="1 2">
    <name type="scientific">Loigolactobacillus jiayinensis</name>
    <dbReference type="NCBI Taxonomy" id="2486016"/>
    <lineage>
        <taxon>Bacteria</taxon>
        <taxon>Bacillati</taxon>
        <taxon>Bacillota</taxon>
        <taxon>Bacilli</taxon>
        <taxon>Lactobacillales</taxon>
        <taxon>Lactobacillaceae</taxon>
        <taxon>Loigolactobacillus</taxon>
    </lineage>
</organism>
<dbReference type="PANTHER" id="PTHR36529">
    <property type="entry name" value="SLL1095 PROTEIN"/>
    <property type="match status" value="1"/>
</dbReference>
<dbReference type="RefSeq" id="WP_164509556.1">
    <property type="nucleotide sequence ID" value="NZ_JBHSSL010000041.1"/>
</dbReference>
<reference evidence="2" key="1">
    <citation type="journal article" date="2019" name="Int. J. Syst. Evol. Microbiol.">
        <title>The Global Catalogue of Microorganisms (GCM) 10K type strain sequencing project: providing services to taxonomists for standard genome sequencing and annotation.</title>
        <authorList>
            <consortium name="The Broad Institute Genomics Platform"/>
            <consortium name="The Broad Institute Genome Sequencing Center for Infectious Disease"/>
            <person name="Wu L."/>
            <person name="Ma J."/>
        </authorList>
    </citation>
    <scope>NUCLEOTIDE SEQUENCE [LARGE SCALE GENOMIC DNA]</scope>
    <source>
        <strain evidence="2">CCM 8904</strain>
    </source>
</reference>
<dbReference type="Pfam" id="PF09837">
    <property type="entry name" value="DUF2064"/>
    <property type="match status" value="1"/>
</dbReference>
<dbReference type="Gene3D" id="3.90.550.10">
    <property type="entry name" value="Spore Coat Polysaccharide Biosynthesis Protein SpsA, Chain A"/>
    <property type="match status" value="1"/>
</dbReference>
<sequence length="208" mass="22659">MKKTAYIILTKIPEPGYVKTRLSPMLSATTAAKIQRAMLRHLIGQCGQLRTQMDTYLVYQGQTAAVTQQFLQNLPSWLQTFPQITGTLGEKMSTAIAICQQQGYQHILLSGSDIPELSTTIIRRADQALTITPTVLGPTIDGGYYLFGARQLDVSPFLAADISWSSASVLATTQQLLAQNGQAVTLLPKLQDVDFAADWATLAPLMGE</sequence>
<evidence type="ECO:0000313" key="2">
    <source>
        <dbReference type="Proteomes" id="UP001596289"/>
    </source>
</evidence>
<dbReference type="NCBIfam" id="TIGR04282">
    <property type="entry name" value="glyco_like_cofC"/>
    <property type="match status" value="1"/>
</dbReference>
<dbReference type="InterPro" id="IPR018641">
    <property type="entry name" value="Trfase_1_rSAM/seldom-assoc"/>
</dbReference>
<keyword evidence="2" id="KW-1185">Reference proteome</keyword>
<accession>A0ABW1RC08</accession>
<protein>
    <submittedName>
        <fullName evidence="1">TIGR04282 family arsenosugar biosynthesis glycosyltransferase</fullName>
    </submittedName>
</protein>
<name>A0ABW1RC08_9LACO</name>
<dbReference type="InterPro" id="IPR029044">
    <property type="entry name" value="Nucleotide-diphossugar_trans"/>
</dbReference>
<dbReference type="PANTHER" id="PTHR36529:SF1">
    <property type="entry name" value="GLYCOSYLTRANSFERASE"/>
    <property type="match status" value="1"/>
</dbReference>